<dbReference type="Proteomes" id="UP000030321">
    <property type="component" value="Unassembled WGS sequence"/>
</dbReference>
<organism evidence="1 2">
    <name type="scientific">Microcystis aeruginosa NIES-44</name>
    <dbReference type="NCBI Taxonomy" id="449439"/>
    <lineage>
        <taxon>Bacteria</taxon>
        <taxon>Bacillati</taxon>
        <taxon>Cyanobacteriota</taxon>
        <taxon>Cyanophyceae</taxon>
        <taxon>Oscillatoriophycideae</taxon>
        <taxon>Chroococcales</taxon>
        <taxon>Microcystaceae</taxon>
        <taxon>Microcystis</taxon>
    </lineage>
</organism>
<dbReference type="RefSeq" id="WP_045362236.1">
    <property type="nucleotide sequence ID" value="NZ_BBPA01000073.1"/>
</dbReference>
<gene>
    <name evidence="1" type="ORF">N44_04412</name>
</gene>
<proteinExistence type="predicted"/>
<dbReference type="AlphaFoldDB" id="A0A0A1W0F7"/>
<name>A0A0A1W0F7_MICAE</name>
<sequence length="73" mass="8354">MLNAVEFKAKIKQGIIEIPEEYQQDLREDSEVQVIVIKQNKKVSTTGIIAQLTQNPVAVKGIRQLNREEIHQL</sequence>
<dbReference type="EMBL" id="BBPA01000073">
    <property type="protein sequence ID" value="GAL95557.1"/>
    <property type="molecule type" value="Genomic_DNA"/>
</dbReference>
<evidence type="ECO:0000313" key="2">
    <source>
        <dbReference type="Proteomes" id="UP000030321"/>
    </source>
</evidence>
<reference evidence="2" key="1">
    <citation type="journal article" date="2015" name="Genome">
        <title>Whole Genome Sequence of the Non-Microcystin-Producing Microcystis aeruginosa Strain NIES-44.</title>
        <authorList>
            <person name="Okano K."/>
            <person name="Miyata N."/>
            <person name="Ozaki Y."/>
        </authorList>
    </citation>
    <scope>NUCLEOTIDE SEQUENCE [LARGE SCALE GENOMIC DNA]</scope>
    <source>
        <strain evidence="2">NIES-44</strain>
    </source>
</reference>
<protein>
    <submittedName>
        <fullName evidence="1">Programmed cell death antitoxin MazE like</fullName>
    </submittedName>
</protein>
<accession>A0A0A1W0F7</accession>
<comment type="caution">
    <text evidence="1">The sequence shown here is derived from an EMBL/GenBank/DDBJ whole genome shotgun (WGS) entry which is preliminary data.</text>
</comment>
<evidence type="ECO:0000313" key="1">
    <source>
        <dbReference type="EMBL" id="GAL95557.1"/>
    </source>
</evidence>